<keyword evidence="2" id="KW-1185">Reference proteome</keyword>
<comment type="caution">
    <text evidence="1">The sequence shown here is derived from an EMBL/GenBank/DDBJ whole genome shotgun (WGS) entry which is preliminary data.</text>
</comment>
<accession>A0ABR0GJK0</accession>
<evidence type="ECO:0000313" key="1">
    <source>
        <dbReference type="EMBL" id="KAK4655918.1"/>
    </source>
</evidence>
<name>A0ABR0GJK0_9PEZI</name>
<gene>
    <name evidence="1" type="ORF">QC762_0055060</name>
</gene>
<evidence type="ECO:0000313" key="2">
    <source>
        <dbReference type="Proteomes" id="UP001323405"/>
    </source>
</evidence>
<organism evidence="1 2">
    <name type="scientific">Podospora pseudocomata</name>
    <dbReference type="NCBI Taxonomy" id="2093779"/>
    <lineage>
        <taxon>Eukaryota</taxon>
        <taxon>Fungi</taxon>
        <taxon>Dikarya</taxon>
        <taxon>Ascomycota</taxon>
        <taxon>Pezizomycotina</taxon>
        <taxon>Sordariomycetes</taxon>
        <taxon>Sordariomycetidae</taxon>
        <taxon>Sordariales</taxon>
        <taxon>Podosporaceae</taxon>
        <taxon>Podospora</taxon>
    </lineage>
</organism>
<protein>
    <submittedName>
        <fullName evidence="1">Uncharacterized protein</fullName>
    </submittedName>
</protein>
<dbReference type="EMBL" id="JAFFHA010000005">
    <property type="protein sequence ID" value="KAK4655918.1"/>
    <property type="molecule type" value="Genomic_DNA"/>
</dbReference>
<reference evidence="1 2" key="1">
    <citation type="journal article" date="2023" name="bioRxiv">
        <title>High-quality genome assemblies of four members of thePodospora anserinaspecies complex.</title>
        <authorList>
            <person name="Ament-Velasquez S.L."/>
            <person name="Vogan A.A."/>
            <person name="Wallerman O."/>
            <person name="Hartmann F."/>
            <person name="Gautier V."/>
            <person name="Silar P."/>
            <person name="Giraud T."/>
            <person name="Johannesson H."/>
        </authorList>
    </citation>
    <scope>NUCLEOTIDE SEQUENCE [LARGE SCALE GENOMIC DNA]</scope>
    <source>
        <strain evidence="1 2">CBS 415.72m</strain>
    </source>
</reference>
<dbReference type="Proteomes" id="UP001323405">
    <property type="component" value="Unassembled WGS sequence"/>
</dbReference>
<proteinExistence type="predicted"/>
<dbReference type="GeneID" id="87903169"/>
<sequence>MEVAQLGLGGWKLKSVASDRTTGMWLSLALCNTAIHIPPNFLHYKPTCTASTFDGLLSATAPHRTFTTF</sequence>
<dbReference type="RefSeq" id="XP_062744893.1">
    <property type="nucleotide sequence ID" value="XM_062883540.1"/>
</dbReference>